<organism evidence="3">
    <name type="scientific">uncultured bacterium pBF1</name>
    <dbReference type="NCBI Taxonomy" id="1781162"/>
    <lineage>
        <taxon>Bacteria</taxon>
        <taxon>environmental samples</taxon>
    </lineage>
</organism>
<dbReference type="InterPro" id="IPR046866">
    <property type="entry name" value="FapA_N"/>
</dbReference>
<reference evidence="3" key="1">
    <citation type="journal article" date="2016" name="Sci. Rep.">
        <title>Triclosan Resistome from Metagenome Reveals Diverse Enoyl Acyl Carrier Protein Reductases and Selective Enrichment of Triclosan Resistance Genes.</title>
        <authorList>
            <person name="Khan R."/>
            <person name="Kong H.G."/>
            <person name="Jung Y.H."/>
            <person name="Choi J."/>
            <person name="Baek K.Y."/>
            <person name="Hwang E.C."/>
            <person name="Lee S.W."/>
        </authorList>
    </citation>
    <scope>NUCLEOTIDE SEQUENCE</scope>
</reference>
<protein>
    <recommendedName>
        <fullName evidence="2">Flagellar Assembly Protein A N-terminal region domain-containing protein</fullName>
    </recommendedName>
</protein>
<keyword evidence="1" id="KW-0175">Coiled coil</keyword>
<evidence type="ECO:0000259" key="2">
    <source>
        <dbReference type="Pfam" id="PF20250"/>
    </source>
</evidence>
<proteinExistence type="predicted"/>
<feature type="coiled-coil region" evidence="1">
    <location>
        <begin position="468"/>
        <end position="502"/>
    </location>
</feature>
<dbReference type="AlphaFoldDB" id="A0A1C9U572"/>
<feature type="domain" description="Flagellar Assembly Protein A N-terminal region" evidence="2">
    <location>
        <begin position="153"/>
        <end position="299"/>
    </location>
</feature>
<sequence length="631" mass="71419">MALFAKKSETSDAASGIPSIIVRTSNVAKELMSVAANHKVSIKTLDFRLLDTKTFIRLLSDGDDWIEVNAEGIMNISEERYLNPKFELKQIYEIEIFSITEAGALAGLDVSIAGNTTLCKIYFTVKAGSSAVYDENFETSLYELVNKKKLRANIMIGIFDSMMRQNLLDLISKVRVYGTFDFEEQERYVVAEGYEPIPTVDDKLILHYDKKYQEMDESGRVNYAKRGYIVSVVENDLLIEYIKPSKGTFGRNARGEILTPKEPVIRNEPTFTWSDNIKRDELDKRIEFRARTGGYVTFEGGVYDIKSEMDVTEISFRSTGSIDTNLNSDVSINVKEKDTLRDAVGAGMVVTVNVINIEGNVGEEAKITAHKATIEGQVHSSATVIADELSINILKGKAFGKEIHITRLEQGEVEGERVFITQATGGKIRGKEIFIEVLGSHVKVTASKSIEIKKLLGGENVLTIDPLLNESRETLSEKELKIAEAKKVLHSAEKELFEYESTMKENATAYEDIKQKLVHYKRNSIKAPSAFVEKFQQFQQFKQKLEELRTEYREKLDHFNFLSEHHTALQSEIFDARIINHDRWHNYNEVIFKLIDPAIDVTYFPADNSDENILGLQENENGEFSIEVLGK</sequence>
<name>A0A1C9U572_9BACT</name>
<dbReference type="Pfam" id="PF20250">
    <property type="entry name" value="FapA_N"/>
    <property type="match status" value="1"/>
</dbReference>
<accession>A0A1C9U572</accession>
<dbReference type="SUPFAM" id="SSF103657">
    <property type="entry name" value="BAR/IMD domain-like"/>
    <property type="match status" value="1"/>
</dbReference>
<evidence type="ECO:0000256" key="1">
    <source>
        <dbReference type="SAM" id="Coils"/>
    </source>
</evidence>
<evidence type="ECO:0000313" key="3">
    <source>
        <dbReference type="EMBL" id="AOR51276.1"/>
    </source>
</evidence>
<dbReference type="EMBL" id="KT982367">
    <property type="protein sequence ID" value="AOR51276.1"/>
    <property type="molecule type" value="Genomic_DNA"/>
</dbReference>
<dbReference type="InterPro" id="IPR027267">
    <property type="entry name" value="AH/BAR_dom_sf"/>
</dbReference>